<evidence type="ECO:0000313" key="2">
    <source>
        <dbReference type="Proteomes" id="UP001500236"/>
    </source>
</evidence>
<dbReference type="EMBL" id="BAAAVT010000022">
    <property type="protein sequence ID" value="GAA3074298.1"/>
    <property type="molecule type" value="Genomic_DNA"/>
</dbReference>
<evidence type="ECO:0000313" key="1">
    <source>
        <dbReference type="EMBL" id="GAA3074298.1"/>
    </source>
</evidence>
<keyword evidence="2" id="KW-1185">Reference proteome</keyword>
<comment type="caution">
    <text evidence="1">The sequence shown here is derived from an EMBL/GenBank/DDBJ whole genome shotgun (WGS) entry which is preliminary data.</text>
</comment>
<reference evidence="2" key="1">
    <citation type="journal article" date="2019" name="Int. J. Syst. Evol. Microbiol.">
        <title>The Global Catalogue of Microorganisms (GCM) 10K type strain sequencing project: providing services to taxonomists for standard genome sequencing and annotation.</title>
        <authorList>
            <consortium name="The Broad Institute Genomics Platform"/>
            <consortium name="The Broad Institute Genome Sequencing Center for Infectious Disease"/>
            <person name="Wu L."/>
            <person name="Ma J."/>
        </authorList>
    </citation>
    <scope>NUCLEOTIDE SEQUENCE [LARGE SCALE GENOMIC DNA]</scope>
    <source>
        <strain evidence="2">JCM 14309</strain>
    </source>
</reference>
<dbReference type="RefSeq" id="WP_344685336.1">
    <property type="nucleotide sequence ID" value="NZ_BAAAVT010000022.1"/>
</dbReference>
<accession>A0ABP6M6J4</accession>
<name>A0ABP6M6J4_9MICC</name>
<proteinExistence type="predicted"/>
<gene>
    <name evidence="1" type="ORF">GCM10010529_27670</name>
</gene>
<protein>
    <submittedName>
        <fullName evidence="1">Uncharacterized protein</fullName>
    </submittedName>
</protein>
<dbReference type="Proteomes" id="UP001500236">
    <property type="component" value="Unassembled WGS sequence"/>
</dbReference>
<organism evidence="1 2">
    <name type="scientific">Nesterenkonia aethiopica</name>
    <dbReference type="NCBI Taxonomy" id="269144"/>
    <lineage>
        <taxon>Bacteria</taxon>
        <taxon>Bacillati</taxon>
        <taxon>Actinomycetota</taxon>
        <taxon>Actinomycetes</taxon>
        <taxon>Micrococcales</taxon>
        <taxon>Micrococcaceae</taxon>
        <taxon>Nesterenkonia</taxon>
    </lineage>
</organism>
<sequence length="69" mass="7930">MVITDKERVSERVDKAAIRESLRGMCRKLVVVPFDRAVVDGDRIDLDMLQEETRQAYMEIAAAVISTYR</sequence>